<reference evidence="3 4" key="1">
    <citation type="submission" date="2020-04" db="EMBL/GenBank/DDBJ databases">
        <authorList>
            <person name="Yin C."/>
        </authorList>
    </citation>
    <scope>NUCLEOTIDE SEQUENCE [LARGE SCALE GENOMIC DNA]</scope>
    <source>
        <strain evidence="3 4">Ae27</strain>
    </source>
</reference>
<dbReference type="Proteomes" id="UP000570474">
    <property type="component" value="Unassembled WGS sequence"/>
</dbReference>
<name>A0A847RP92_9BACT</name>
<evidence type="ECO:0000256" key="1">
    <source>
        <dbReference type="SAM" id="MobiDB-lite"/>
    </source>
</evidence>
<comment type="caution">
    <text evidence="3">The sequence shown here is derived from an EMBL/GenBank/DDBJ whole genome shotgun (WGS) entry which is preliminary data.</text>
</comment>
<evidence type="ECO:0000256" key="2">
    <source>
        <dbReference type="SAM" id="SignalP"/>
    </source>
</evidence>
<dbReference type="PROSITE" id="PS51257">
    <property type="entry name" value="PROKAR_LIPOPROTEIN"/>
    <property type="match status" value="1"/>
</dbReference>
<accession>A0A847RP92</accession>
<sequence length="190" mass="21504">MKKIPLFVLIAFLAACTSSPNQSKTAADTTSGPGPAKQENMAYPYTASYSSDFEMGDAKNAQTLLTVYQNWDNNTLDSAKRFFAENDTMFFSDGIMFAGNRDSLFVLAKKKREPMGNVVDSIHAWIPLRSKDKKEEWVVIWTREIATDAHGKKTAKELQETWRFDKNGKINLMYQYEQAPPKMMPPAAKK</sequence>
<feature type="chain" id="PRO_5032976152" description="SnoaL-like domain-containing protein" evidence="2">
    <location>
        <begin position="24"/>
        <end position="190"/>
    </location>
</feature>
<evidence type="ECO:0000313" key="4">
    <source>
        <dbReference type="Proteomes" id="UP000570474"/>
    </source>
</evidence>
<keyword evidence="2" id="KW-0732">Signal</keyword>
<feature type="signal peptide" evidence="2">
    <location>
        <begin position="1"/>
        <end position="23"/>
    </location>
</feature>
<protein>
    <recommendedName>
        <fullName evidence="5">SnoaL-like domain-containing protein</fullName>
    </recommendedName>
</protein>
<gene>
    <name evidence="3" type="ORF">HGH92_24815</name>
</gene>
<evidence type="ECO:0000313" key="3">
    <source>
        <dbReference type="EMBL" id="NLR67550.1"/>
    </source>
</evidence>
<evidence type="ECO:0008006" key="5">
    <source>
        <dbReference type="Google" id="ProtNLM"/>
    </source>
</evidence>
<dbReference type="InterPro" id="IPR032710">
    <property type="entry name" value="NTF2-like_dom_sf"/>
</dbReference>
<feature type="compositionally biased region" description="Polar residues" evidence="1">
    <location>
        <begin position="20"/>
        <end position="32"/>
    </location>
</feature>
<organism evidence="3 4">
    <name type="scientific">Chitinophaga varians</name>
    <dbReference type="NCBI Taxonomy" id="2202339"/>
    <lineage>
        <taxon>Bacteria</taxon>
        <taxon>Pseudomonadati</taxon>
        <taxon>Bacteroidota</taxon>
        <taxon>Chitinophagia</taxon>
        <taxon>Chitinophagales</taxon>
        <taxon>Chitinophagaceae</taxon>
        <taxon>Chitinophaga</taxon>
    </lineage>
</organism>
<dbReference type="AlphaFoldDB" id="A0A847RP92"/>
<dbReference type="RefSeq" id="WP_168873505.1">
    <property type="nucleotide sequence ID" value="NZ_JABAIA010000003.1"/>
</dbReference>
<dbReference type="SUPFAM" id="SSF54427">
    <property type="entry name" value="NTF2-like"/>
    <property type="match status" value="1"/>
</dbReference>
<proteinExistence type="predicted"/>
<keyword evidence="4" id="KW-1185">Reference proteome</keyword>
<feature type="region of interest" description="Disordered" evidence="1">
    <location>
        <begin position="20"/>
        <end position="39"/>
    </location>
</feature>
<dbReference type="EMBL" id="JABAIA010000003">
    <property type="protein sequence ID" value="NLR67550.1"/>
    <property type="molecule type" value="Genomic_DNA"/>
</dbReference>